<proteinExistence type="predicted"/>
<evidence type="ECO:0000313" key="1">
    <source>
        <dbReference type="EMBL" id="MDT7015319.1"/>
    </source>
</evidence>
<dbReference type="Proteomes" id="UP001254075">
    <property type="component" value="Unassembled WGS sequence"/>
</dbReference>
<sequence>MNEYHWLPAQWAGLTPHEKAVVIAGIDLRIKEEKKQKREAERKARAKRH</sequence>
<reference evidence="1" key="1">
    <citation type="submission" date="2023-08" db="EMBL/GenBank/DDBJ databases">
        <authorList>
            <person name="Page C.A."/>
            <person name="Perez-Diaz I.M."/>
        </authorList>
    </citation>
    <scope>NUCLEOTIDE SEQUENCE</scope>
    <source>
        <strain evidence="1">3.8.38</strain>
    </source>
</reference>
<comment type="caution">
    <text evidence="1">The sequence shown here is derived from an EMBL/GenBank/DDBJ whole genome shotgun (WGS) entry which is preliminary data.</text>
</comment>
<dbReference type="EMBL" id="JAVLAM010000005">
    <property type="protein sequence ID" value="MDT7015319.1"/>
    <property type="molecule type" value="Genomic_DNA"/>
</dbReference>
<evidence type="ECO:0000313" key="2">
    <source>
        <dbReference type="Proteomes" id="UP001254075"/>
    </source>
</evidence>
<dbReference type="AlphaFoldDB" id="A0AAW8WAC3"/>
<accession>A0AAW8WAC3</accession>
<protein>
    <submittedName>
        <fullName evidence="1">Uncharacterized protein</fullName>
    </submittedName>
</protein>
<gene>
    <name evidence="1" type="ORF">RI532_13135</name>
</gene>
<organism evidence="1 2">
    <name type="scientific">Levilactobacillus namurensis</name>
    <dbReference type="NCBI Taxonomy" id="380393"/>
    <lineage>
        <taxon>Bacteria</taxon>
        <taxon>Bacillati</taxon>
        <taxon>Bacillota</taxon>
        <taxon>Bacilli</taxon>
        <taxon>Lactobacillales</taxon>
        <taxon>Lactobacillaceae</taxon>
        <taxon>Levilactobacillus</taxon>
    </lineage>
</organism>
<name>A0AAW8WAC3_9LACO</name>